<gene>
    <name evidence="3" type="ORF">Cgig2_006250</name>
</gene>
<evidence type="ECO:0000313" key="4">
    <source>
        <dbReference type="Proteomes" id="UP001153076"/>
    </source>
</evidence>
<dbReference type="EMBL" id="JAKOGI010001366">
    <property type="protein sequence ID" value="KAJ8426000.1"/>
    <property type="molecule type" value="Genomic_DNA"/>
</dbReference>
<dbReference type="Proteomes" id="UP001153076">
    <property type="component" value="Unassembled WGS sequence"/>
</dbReference>
<proteinExistence type="predicted"/>
<keyword evidence="4" id="KW-1185">Reference proteome</keyword>
<dbReference type="PANTHER" id="PTHR36607">
    <property type="entry name" value="1,2-DIHYDROXY-3-KETO-5-METHYLTHIOPENTENE DIOXYGENASE 4"/>
    <property type="match status" value="1"/>
</dbReference>
<dbReference type="PANTHER" id="PTHR36607:SF20">
    <property type="entry name" value="AMINOTRANSFERASE-LIKE PLANT MOBILE DOMAIN-CONTAINING PROTEIN"/>
    <property type="match status" value="1"/>
</dbReference>
<keyword evidence="1" id="KW-1133">Transmembrane helix</keyword>
<sequence length="410" mass="46413">MKGLHLKMDNNVAMGLVIGVQALCEVSMKLRVKQGTLRYHRDGENKCVNVGKDYEKYFTTTLILNVAALKYTLLRGNFIQPYTGFLLQEGIGGRSTFMVWVMEWTKRVLAHLPLKQAGMFGAVGVSQFSYHFDANAWRAFYELWGSLTSTLHHGAGEVGISLYDLERVGGLPSLGDIYEEFLSQNKDLVGYNKYPTAVTELLPIHAELCEFHKAKHNYSDLWLDHFYREYLMYFAYGQQTDSKKEKVETKKRSSLRILHQKRMAYFNITAEGELAAFLAFWLSRFVLPHDKEVIRPETFVMAALMASGKQVSLAPTVLAYIYHGLGDAASNPNYPGKANTIFSIHYSYSLIYTIVAQVATTLMTFPLLFITLDRLGTNFPYPKLDTFSGMGDIFPSELALIVRTLVMGET</sequence>
<evidence type="ECO:0000313" key="3">
    <source>
        <dbReference type="EMBL" id="KAJ8426000.1"/>
    </source>
</evidence>
<evidence type="ECO:0000259" key="2">
    <source>
        <dbReference type="Pfam" id="PF10536"/>
    </source>
</evidence>
<keyword evidence="1" id="KW-0812">Transmembrane</keyword>
<accession>A0A9Q1GVR0</accession>
<dbReference type="InterPro" id="IPR019557">
    <property type="entry name" value="AminoTfrase-like_pln_mobile"/>
</dbReference>
<evidence type="ECO:0000256" key="1">
    <source>
        <dbReference type="SAM" id="Phobius"/>
    </source>
</evidence>
<dbReference type="Pfam" id="PF10536">
    <property type="entry name" value="PMD"/>
    <property type="match status" value="1"/>
</dbReference>
<organism evidence="3 4">
    <name type="scientific">Carnegiea gigantea</name>
    <dbReference type="NCBI Taxonomy" id="171969"/>
    <lineage>
        <taxon>Eukaryota</taxon>
        <taxon>Viridiplantae</taxon>
        <taxon>Streptophyta</taxon>
        <taxon>Embryophyta</taxon>
        <taxon>Tracheophyta</taxon>
        <taxon>Spermatophyta</taxon>
        <taxon>Magnoliopsida</taxon>
        <taxon>eudicotyledons</taxon>
        <taxon>Gunneridae</taxon>
        <taxon>Pentapetalae</taxon>
        <taxon>Caryophyllales</taxon>
        <taxon>Cactineae</taxon>
        <taxon>Cactaceae</taxon>
        <taxon>Cactoideae</taxon>
        <taxon>Echinocereeae</taxon>
        <taxon>Carnegiea</taxon>
    </lineage>
</organism>
<dbReference type="OrthoDB" id="694455at2759"/>
<feature type="transmembrane region" description="Helical" evidence="1">
    <location>
        <begin position="350"/>
        <end position="372"/>
    </location>
</feature>
<reference evidence="3" key="1">
    <citation type="submission" date="2022-04" db="EMBL/GenBank/DDBJ databases">
        <title>Carnegiea gigantea Genome sequencing and assembly v2.</title>
        <authorList>
            <person name="Copetti D."/>
            <person name="Sanderson M.J."/>
            <person name="Burquez A."/>
            <person name="Wojciechowski M.F."/>
        </authorList>
    </citation>
    <scope>NUCLEOTIDE SEQUENCE</scope>
    <source>
        <strain evidence="3">SGP5-SGP5p</strain>
        <tissue evidence="3">Aerial part</tissue>
    </source>
</reference>
<feature type="domain" description="Aminotransferase-like plant mobile" evidence="2">
    <location>
        <begin position="118"/>
        <end position="331"/>
    </location>
</feature>
<dbReference type="AlphaFoldDB" id="A0A9Q1GVR0"/>
<comment type="caution">
    <text evidence="3">The sequence shown here is derived from an EMBL/GenBank/DDBJ whole genome shotgun (WGS) entry which is preliminary data.</text>
</comment>
<name>A0A9Q1GVR0_9CARY</name>
<keyword evidence="1" id="KW-0472">Membrane</keyword>
<protein>
    <recommendedName>
        <fullName evidence="2">Aminotransferase-like plant mobile domain-containing protein</fullName>
    </recommendedName>
</protein>